<name>A0A8T7M8E4_9CHLR</name>
<feature type="region of interest" description="Disordered" evidence="1">
    <location>
        <begin position="255"/>
        <end position="342"/>
    </location>
</feature>
<sequence length="647" mass="71085">MDIQVPSNIYVGRNTVRVHLADFLQIAADRNLLSSDEQILAVFDCIIMDEVGGRLGGFTLHDYAILTNQNLIMWARGRSKDSIDKCIWPNIVIERFGRRNVIEGVLKFSYRVPISANKRRISLRAKPEDGDKAKNKAKNDNEPTGSAIVIFLDLIPLEDVQICQKMMNLLIKNPPENNIVEEFFTTFKAEIDESTARLTSVPVSMRPMYVQQPNGVYIEAGELEEERLLLSMETKQTPPASPYRGVATMKRGYASPYQLGNSNQGNASSNSNRSLNSRSSGTSGMAGYTSKSKLDAYEQGSRPVERKNNPAPTPTQPTYNSKSVDKVDKPTIPSPYQNQNNYIPPVTSRALAANESIIPPPPPVPPIREIPNIYSVSRLAHGLFEGRQNFSKSIADVSQTAAILASIPGLIAGDESTKHSSLMQLRGIFEGGYLDKNPLLGKAIMPLMQPLLSKYMPMGMMGGGGGASSTEPAQKRNRLTIRGTAEGEKTESGARPNVPFKNRQAESDSVDELMPNITQALLEELPLIGEIAGTDELENLPEVPVEKSAPEQPKRIKLGKQATVATEPQLIPEPLILETVAQEPEIAAEIPSPEQPKRIKLVKEVPVSPEPEVVPERTIVEISIPEFELPPELANPAQPKRIKLGKK</sequence>
<protein>
    <submittedName>
        <fullName evidence="2">Uncharacterized protein</fullName>
    </submittedName>
</protein>
<evidence type="ECO:0000313" key="2">
    <source>
        <dbReference type="EMBL" id="NWJ48311.1"/>
    </source>
</evidence>
<gene>
    <name evidence="2" type="ORF">HXX08_20845</name>
    <name evidence="3" type="ORF">OZ401_003852</name>
</gene>
<evidence type="ECO:0000313" key="3">
    <source>
        <dbReference type="EMBL" id="WJW68245.1"/>
    </source>
</evidence>
<evidence type="ECO:0000313" key="4">
    <source>
        <dbReference type="Proteomes" id="UP000521676"/>
    </source>
</evidence>
<feature type="compositionally biased region" description="Low complexity" evidence="1">
    <location>
        <begin position="261"/>
        <end position="283"/>
    </location>
</feature>
<dbReference type="RefSeq" id="WP_341470149.1">
    <property type="nucleotide sequence ID" value="NZ_CP128400.1"/>
</dbReference>
<evidence type="ECO:0000313" key="5">
    <source>
        <dbReference type="Proteomes" id="UP001431572"/>
    </source>
</evidence>
<accession>A0A8T7M8E4</accession>
<dbReference type="AlphaFoldDB" id="A0A8T7M8E4"/>
<organism evidence="2 4">
    <name type="scientific">Candidatus Chlorohelix allophototropha</name>
    <dbReference type="NCBI Taxonomy" id="3003348"/>
    <lineage>
        <taxon>Bacteria</taxon>
        <taxon>Bacillati</taxon>
        <taxon>Chloroflexota</taxon>
        <taxon>Chloroflexia</taxon>
        <taxon>Candidatus Chloroheliales</taxon>
        <taxon>Candidatus Chloroheliaceae</taxon>
        <taxon>Candidatus Chlorohelix</taxon>
    </lineage>
</organism>
<evidence type="ECO:0000256" key="1">
    <source>
        <dbReference type="SAM" id="MobiDB-lite"/>
    </source>
</evidence>
<feature type="region of interest" description="Disordered" evidence="1">
    <location>
        <begin position="482"/>
        <end position="509"/>
    </location>
</feature>
<proteinExistence type="predicted"/>
<keyword evidence="5" id="KW-1185">Reference proteome</keyword>
<dbReference type="Proteomes" id="UP001431572">
    <property type="component" value="Chromosome 2"/>
</dbReference>
<reference evidence="3" key="2">
    <citation type="journal article" date="2024" name="Nature">
        <title>Anoxygenic phototroph of the Chloroflexota uses a type I reaction centre.</title>
        <authorList>
            <person name="Tsuji J.M."/>
            <person name="Shaw N.A."/>
            <person name="Nagashima S."/>
            <person name="Venkiteswaran J.J."/>
            <person name="Schiff S.L."/>
            <person name="Watanabe T."/>
            <person name="Fukui M."/>
            <person name="Hanada S."/>
            <person name="Tank M."/>
            <person name="Neufeld J.D."/>
        </authorList>
    </citation>
    <scope>NUCLEOTIDE SEQUENCE</scope>
    <source>
        <strain evidence="3">L227-S17</strain>
    </source>
</reference>
<dbReference type="Proteomes" id="UP000521676">
    <property type="component" value="Unassembled WGS sequence"/>
</dbReference>
<dbReference type="EMBL" id="CP128400">
    <property type="protein sequence ID" value="WJW68245.1"/>
    <property type="molecule type" value="Genomic_DNA"/>
</dbReference>
<dbReference type="EMBL" id="JACATZ010000003">
    <property type="protein sequence ID" value="NWJ48311.1"/>
    <property type="molecule type" value="Genomic_DNA"/>
</dbReference>
<reference evidence="2 4" key="1">
    <citation type="submission" date="2020-06" db="EMBL/GenBank/DDBJ databases">
        <title>Anoxygenic phototrophic Chloroflexota member uses a Type I reaction center.</title>
        <authorList>
            <person name="Tsuji J.M."/>
            <person name="Shaw N.A."/>
            <person name="Nagashima S."/>
            <person name="Venkiteswaran J."/>
            <person name="Schiff S.L."/>
            <person name="Hanada S."/>
            <person name="Tank M."/>
            <person name="Neufeld J.D."/>
        </authorList>
    </citation>
    <scope>NUCLEOTIDE SEQUENCE [LARGE SCALE GENOMIC DNA]</scope>
    <source>
        <strain evidence="2">L227-S17</strain>
    </source>
</reference>